<organism evidence="3 4">
    <name type="scientific">Virgisporangium ochraceum</name>
    <dbReference type="NCBI Taxonomy" id="65505"/>
    <lineage>
        <taxon>Bacteria</taxon>
        <taxon>Bacillati</taxon>
        <taxon>Actinomycetota</taxon>
        <taxon>Actinomycetes</taxon>
        <taxon>Micromonosporales</taxon>
        <taxon>Micromonosporaceae</taxon>
        <taxon>Virgisporangium</taxon>
    </lineage>
</organism>
<evidence type="ECO:0000313" key="3">
    <source>
        <dbReference type="EMBL" id="GIJ66254.1"/>
    </source>
</evidence>
<gene>
    <name evidence="3" type="ORF">Voc01_011710</name>
</gene>
<keyword evidence="1" id="KW-0175">Coiled coil</keyword>
<feature type="compositionally biased region" description="Low complexity" evidence="2">
    <location>
        <begin position="226"/>
        <end position="245"/>
    </location>
</feature>
<protein>
    <recommendedName>
        <fullName evidence="5">Scaffolding protein</fullName>
    </recommendedName>
</protein>
<proteinExistence type="predicted"/>
<evidence type="ECO:0000256" key="1">
    <source>
        <dbReference type="SAM" id="Coils"/>
    </source>
</evidence>
<feature type="compositionally biased region" description="Basic and acidic residues" evidence="2">
    <location>
        <begin position="61"/>
        <end position="103"/>
    </location>
</feature>
<evidence type="ECO:0008006" key="5">
    <source>
        <dbReference type="Google" id="ProtNLM"/>
    </source>
</evidence>
<feature type="region of interest" description="Disordered" evidence="2">
    <location>
        <begin position="1"/>
        <end position="103"/>
    </location>
</feature>
<evidence type="ECO:0000313" key="4">
    <source>
        <dbReference type="Proteomes" id="UP000635606"/>
    </source>
</evidence>
<dbReference type="RefSeq" id="WP_203926236.1">
    <property type="nucleotide sequence ID" value="NZ_BOPH01000017.1"/>
</dbReference>
<dbReference type="Proteomes" id="UP000635606">
    <property type="component" value="Unassembled WGS sequence"/>
</dbReference>
<dbReference type="AlphaFoldDB" id="A0A8J3ZLV2"/>
<dbReference type="EMBL" id="BOPH01000017">
    <property type="protein sequence ID" value="GIJ66254.1"/>
    <property type="molecule type" value="Genomic_DNA"/>
</dbReference>
<feature type="coiled-coil region" evidence="1">
    <location>
        <begin position="126"/>
        <end position="153"/>
    </location>
</feature>
<sequence>MKYHARAVALRSLSGWPTLGPPRGGWRRDDPATGQPHPNPPAGGGTGDTGTSGKPAGDGEPGTKPKLDGDYDPERALADLGKARDDAKREREMRQKLEQEGKDKLDAVLVALGLKPDPQTDPAATAAKVAKELTDAQAENRELRAENAVLKHAPKLGADAAALQDSREFAKKLAELDPTASDYAKSVASLIKDAVKDNPTRYAATGASGGQGPARQGAEHGGGTTRTGRPQGLGAALATRLGGGQ</sequence>
<evidence type="ECO:0000256" key="2">
    <source>
        <dbReference type="SAM" id="MobiDB-lite"/>
    </source>
</evidence>
<comment type="caution">
    <text evidence="3">The sequence shown here is derived from an EMBL/GenBank/DDBJ whole genome shotgun (WGS) entry which is preliminary data.</text>
</comment>
<feature type="region of interest" description="Disordered" evidence="2">
    <location>
        <begin position="200"/>
        <end position="245"/>
    </location>
</feature>
<accession>A0A8J3ZLV2</accession>
<keyword evidence="4" id="KW-1185">Reference proteome</keyword>
<name>A0A8J3ZLV2_9ACTN</name>
<reference evidence="3" key="1">
    <citation type="submission" date="2021-01" db="EMBL/GenBank/DDBJ databases">
        <title>Whole genome shotgun sequence of Virgisporangium ochraceum NBRC 16418.</title>
        <authorList>
            <person name="Komaki H."/>
            <person name="Tamura T."/>
        </authorList>
    </citation>
    <scope>NUCLEOTIDE SEQUENCE</scope>
    <source>
        <strain evidence="3">NBRC 16418</strain>
    </source>
</reference>